<comment type="caution">
    <text evidence="2">The sequence shown here is derived from an EMBL/GenBank/DDBJ whole genome shotgun (WGS) entry which is preliminary data.</text>
</comment>
<sequence>MGWVGKTLDRFIGEIAPMIGSKRMLARRAMGLAMNYDAAARGRRTEGWKAPATDADAAAFGSRERLRQLSRDMVRNRPYAARAREVVVSNVVGTGIVPSVVHGDAAKQAKIWAVLREHLLTPALDARGELDLYAQQEVVIGTVFTDGEVLARRRIRRGKYARDLPLGFQIELLECDYLDTTITSWGANEVIEGVEYSPIGDIEAYHLFREHPGAARMRGAPLISERVSWRDILHIRRLDRPGQLRGVPWLAPVMLTMGDLSDYQEAEILKQKMAALLAGVVTYDKDDAGAEDVKKLRGLSKLEPGAVVAAPQGAQVSWTTPPRVEGYPEFVRENLGAVSMGIGITRESLTGDLSGVNFSSGRMGRMEMDRNVERWQRLVIGQFCAGVERWVREAWRLQQVLPAEEFALAHTAPRRPLIDPNDEIDAMVKAVEAGVNSRQNVQRTLGLDPEQIRRERAEDQNKDTEANLAPVAVQGLPSAREARAKANIQEKQA</sequence>
<name>A0A844HFW2_9RHOB</name>
<accession>A0A844HFW2</accession>
<dbReference type="EMBL" id="WMIG01000001">
    <property type="protein sequence ID" value="MTH57648.1"/>
    <property type="molecule type" value="Genomic_DNA"/>
</dbReference>
<protein>
    <submittedName>
        <fullName evidence="2">Phage portal protein</fullName>
    </submittedName>
</protein>
<dbReference type="OrthoDB" id="9770450at2"/>
<evidence type="ECO:0000313" key="3">
    <source>
        <dbReference type="Proteomes" id="UP000449846"/>
    </source>
</evidence>
<feature type="compositionally biased region" description="Basic and acidic residues" evidence="1">
    <location>
        <begin position="454"/>
        <end position="465"/>
    </location>
</feature>
<dbReference type="AlphaFoldDB" id="A0A844HFW2"/>
<keyword evidence="3" id="KW-1185">Reference proteome</keyword>
<dbReference type="Proteomes" id="UP000449846">
    <property type="component" value="Unassembled WGS sequence"/>
</dbReference>
<dbReference type="RefSeq" id="WP_155037595.1">
    <property type="nucleotide sequence ID" value="NZ_JBHGCD010000006.1"/>
</dbReference>
<organism evidence="2 3">
    <name type="scientific">Paracoccus litorisediminis</name>
    <dbReference type="NCBI Taxonomy" id="2006130"/>
    <lineage>
        <taxon>Bacteria</taxon>
        <taxon>Pseudomonadati</taxon>
        <taxon>Pseudomonadota</taxon>
        <taxon>Alphaproteobacteria</taxon>
        <taxon>Rhodobacterales</taxon>
        <taxon>Paracoccaceae</taxon>
        <taxon>Paracoccus</taxon>
    </lineage>
</organism>
<evidence type="ECO:0000313" key="2">
    <source>
        <dbReference type="EMBL" id="MTH57648.1"/>
    </source>
</evidence>
<dbReference type="Pfam" id="PF05136">
    <property type="entry name" value="Phage_portal_2"/>
    <property type="match status" value="1"/>
</dbReference>
<dbReference type="NCBIfam" id="TIGR01539">
    <property type="entry name" value="portal_lambda"/>
    <property type="match status" value="1"/>
</dbReference>
<evidence type="ECO:0000256" key="1">
    <source>
        <dbReference type="SAM" id="MobiDB-lite"/>
    </source>
</evidence>
<proteinExistence type="predicted"/>
<dbReference type="GO" id="GO:0019068">
    <property type="term" value="P:virion assembly"/>
    <property type="evidence" value="ECO:0007669"/>
    <property type="project" value="InterPro"/>
</dbReference>
<dbReference type="GO" id="GO:0005198">
    <property type="term" value="F:structural molecule activity"/>
    <property type="evidence" value="ECO:0007669"/>
    <property type="project" value="InterPro"/>
</dbReference>
<feature type="region of interest" description="Disordered" evidence="1">
    <location>
        <begin position="454"/>
        <end position="493"/>
    </location>
</feature>
<reference evidence="2 3" key="1">
    <citation type="submission" date="2019-11" db="EMBL/GenBank/DDBJ databases">
        <authorList>
            <person name="Dong K."/>
        </authorList>
    </citation>
    <scope>NUCLEOTIDE SEQUENCE [LARGE SCALE GENOMIC DNA]</scope>
    <source>
        <strain evidence="2 3">NBRC 112902</strain>
    </source>
</reference>
<dbReference type="InterPro" id="IPR006429">
    <property type="entry name" value="Phage_lambda_portal"/>
</dbReference>
<gene>
    <name evidence="2" type="ORF">GL300_00310</name>
</gene>